<keyword evidence="3" id="KW-0378">Hydrolase</keyword>
<dbReference type="RefSeq" id="WP_281046428.1">
    <property type="nucleotide sequence ID" value="NZ_JARYGZ010000006.1"/>
</dbReference>
<dbReference type="InterPro" id="IPR016047">
    <property type="entry name" value="M23ase_b-sheet_dom"/>
</dbReference>
<comment type="caution">
    <text evidence="3">The sequence shown here is derived from an EMBL/GenBank/DDBJ whole genome shotgun (WGS) entry which is preliminary data.</text>
</comment>
<dbReference type="Gene3D" id="2.70.70.10">
    <property type="entry name" value="Glucose Permease (Domain IIA)"/>
    <property type="match status" value="1"/>
</dbReference>
<feature type="domain" description="M23ase beta-sheet core" evidence="2">
    <location>
        <begin position="186"/>
        <end position="283"/>
    </location>
</feature>
<dbReference type="GO" id="GO:0016787">
    <property type="term" value="F:hydrolase activity"/>
    <property type="evidence" value="ECO:0007669"/>
    <property type="project" value="UniProtKB-KW"/>
</dbReference>
<accession>A0ABT6N7J3</accession>
<dbReference type="Proteomes" id="UP001160625">
    <property type="component" value="Unassembled WGS sequence"/>
</dbReference>
<dbReference type="Pfam" id="PF01551">
    <property type="entry name" value="Peptidase_M23"/>
    <property type="match status" value="1"/>
</dbReference>
<dbReference type="SUPFAM" id="SSF51261">
    <property type="entry name" value="Duplicated hybrid motif"/>
    <property type="match status" value="1"/>
</dbReference>
<evidence type="ECO:0000313" key="3">
    <source>
        <dbReference type="EMBL" id="MDH7641087.1"/>
    </source>
</evidence>
<name>A0ABT6N7J3_9SPHN</name>
<dbReference type="InterPro" id="IPR050570">
    <property type="entry name" value="Cell_wall_metabolism_enzyme"/>
</dbReference>
<evidence type="ECO:0000259" key="2">
    <source>
        <dbReference type="Pfam" id="PF01551"/>
    </source>
</evidence>
<feature type="region of interest" description="Disordered" evidence="1">
    <location>
        <begin position="12"/>
        <end position="36"/>
    </location>
</feature>
<sequence length="293" mass="30398">MLLALTSCVAPHGAPPAAAEPPPAPRPNVQLPASPSASADFAFTGSMSQGGMVIGTAPRGTVSLTLDGADVPLASDGKFLIAFGRDHGPSATLVASRPDGNGVTRTLAIAPGTYRIEALPIPKYQQPEAEFLKIREGELAQIKAARQQAAVTQSDGWRQRFVWPVNGRISGAFGAQRVYNGEKGSYHSGEDVAVPTGTPVRAPADGVVILAATGDPFTLEGHLLMVAHGMGLDSAFLHLSHIDVKVGDVVKQGQVIGESGMTGRATGPHLHWALTWRGERIDPKLVAGAMTGG</sequence>
<dbReference type="PANTHER" id="PTHR21666:SF285">
    <property type="entry name" value="M23 FAMILY METALLOPEPTIDASE"/>
    <property type="match status" value="1"/>
</dbReference>
<reference evidence="3" key="1">
    <citation type="submission" date="2023-04" db="EMBL/GenBank/DDBJ databases">
        <title>Sphingomonas sp. MAHUQ-71 isolated from rice field.</title>
        <authorList>
            <person name="Huq M.A."/>
        </authorList>
    </citation>
    <scope>NUCLEOTIDE SEQUENCE</scope>
    <source>
        <strain evidence="3">MAHUQ-71</strain>
    </source>
</reference>
<gene>
    <name evidence="3" type="ORF">QGN17_20300</name>
</gene>
<dbReference type="PANTHER" id="PTHR21666">
    <property type="entry name" value="PEPTIDASE-RELATED"/>
    <property type="match status" value="1"/>
</dbReference>
<dbReference type="EC" id="3.4.24.-" evidence="3"/>
<dbReference type="EMBL" id="JARYGZ010000006">
    <property type="protein sequence ID" value="MDH7641087.1"/>
    <property type="molecule type" value="Genomic_DNA"/>
</dbReference>
<keyword evidence="4" id="KW-1185">Reference proteome</keyword>
<evidence type="ECO:0000256" key="1">
    <source>
        <dbReference type="SAM" id="MobiDB-lite"/>
    </source>
</evidence>
<dbReference type="InterPro" id="IPR011055">
    <property type="entry name" value="Dup_hybrid_motif"/>
</dbReference>
<protein>
    <submittedName>
        <fullName evidence="3">M23 family metallopeptidase</fullName>
        <ecNumber evidence="3">3.4.24.-</ecNumber>
    </submittedName>
</protein>
<dbReference type="CDD" id="cd12797">
    <property type="entry name" value="M23_peptidase"/>
    <property type="match status" value="1"/>
</dbReference>
<evidence type="ECO:0000313" key="4">
    <source>
        <dbReference type="Proteomes" id="UP001160625"/>
    </source>
</evidence>
<proteinExistence type="predicted"/>
<organism evidence="3 4">
    <name type="scientific">Sphingomonas oryzagri</name>
    <dbReference type="NCBI Taxonomy" id="3042314"/>
    <lineage>
        <taxon>Bacteria</taxon>
        <taxon>Pseudomonadati</taxon>
        <taxon>Pseudomonadota</taxon>
        <taxon>Alphaproteobacteria</taxon>
        <taxon>Sphingomonadales</taxon>
        <taxon>Sphingomonadaceae</taxon>
        <taxon>Sphingomonas</taxon>
    </lineage>
</organism>